<accession>A0A4Q9HSD5</accession>
<proteinExistence type="predicted"/>
<dbReference type="EMBL" id="SIXH01000261">
    <property type="protein sequence ID" value="TBO57080.1"/>
    <property type="molecule type" value="Genomic_DNA"/>
</dbReference>
<name>A0A4Q9HSD5_STRKA</name>
<gene>
    <name evidence="1" type="ORF">EYS09_24565</name>
</gene>
<evidence type="ECO:0000313" key="1">
    <source>
        <dbReference type="EMBL" id="TBO57080.1"/>
    </source>
</evidence>
<reference evidence="1 2" key="1">
    <citation type="submission" date="2019-02" db="EMBL/GenBank/DDBJ databases">
        <title>Draft Genome Sequence of Streptomyces sp. AM-2504, identified by 16S rRNA comparative analysis as a Streptomyces Kasugaensis strain.</title>
        <authorList>
            <person name="Napolioni V."/>
            <person name="Giuliodori A.M."/>
            <person name="Spurio R."/>
            <person name="Fabbretti A."/>
        </authorList>
    </citation>
    <scope>NUCLEOTIDE SEQUENCE [LARGE SCALE GENOMIC DNA]</scope>
    <source>
        <strain evidence="1 2">AM-2504</strain>
    </source>
</reference>
<sequence>MTAVFAATLLLCRFAAPLLRCGPPVAGIRHLSKEEVPVSAKSSIQPSRGNYVRDAKTGMVGIVMDFSLGQYWLRPVGGGREWVARPSDLREITQAELLSERVAAANRQQQACGRA</sequence>
<evidence type="ECO:0000313" key="2">
    <source>
        <dbReference type="Proteomes" id="UP000292452"/>
    </source>
</evidence>
<comment type="caution">
    <text evidence="1">The sequence shown here is derived from an EMBL/GenBank/DDBJ whole genome shotgun (WGS) entry which is preliminary data.</text>
</comment>
<protein>
    <submittedName>
        <fullName evidence="1">Uncharacterized protein</fullName>
    </submittedName>
</protein>
<dbReference type="AlphaFoldDB" id="A0A4Q9HSD5"/>
<dbReference type="RefSeq" id="WP_165484886.1">
    <property type="nucleotide sequence ID" value="NZ_SIXH01000261.1"/>
</dbReference>
<dbReference type="Proteomes" id="UP000292452">
    <property type="component" value="Unassembled WGS sequence"/>
</dbReference>
<keyword evidence="2" id="KW-1185">Reference proteome</keyword>
<organism evidence="1 2">
    <name type="scientific">Streptomyces kasugaensis</name>
    <dbReference type="NCBI Taxonomy" id="1946"/>
    <lineage>
        <taxon>Bacteria</taxon>
        <taxon>Bacillati</taxon>
        <taxon>Actinomycetota</taxon>
        <taxon>Actinomycetes</taxon>
        <taxon>Kitasatosporales</taxon>
        <taxon>Streptomycetaceae</taxon>
        <taxon>Streptomyces</taxon>
    </lineage>
</organism>